<accession>A0A2R6XRW3</accession>
<gene>
    <name evidence="1" type="ORF">MARPO_0004s0106</name>
</gene>
<sequence>MAVVVLVVTARGPPWGARPSFPSRPVGPSRGKFCARHLKASFDWHGHKSCRRYREKTTLGRKTIVPFCSSRPVGASRGKFYARHLKASFYWCACELRIVPVFEYTSCATIGGATPQSVVLLVRLRTANCSCVRIHELCELCDDRRRDRLVPLDAASTQSKCPRVFYVCSFGKFGQQRRVSWSGMPCRGNRVGRRNGGYCKLFQMTSVPGFFIEVQPVSYKEQVEFLDWLKERGQRDAYHSTTVGISTHGSAEIVHVALFATRPIQAGERVLRVSRDLTSYRRRSRNFCRKMLVSGLVLLSSYLPSSIRARNQLPTSFRVYSQYGTRIMAAEATKLDGRLARPPLKDKNREAQAMSLLLARLESMMQQRHSALLTLRLVETCRGSNSGSKSPVTVHVHMAGAVVSGEMRVLRSAIAWLRNHCSPSTVLT</sequence>
<reference evidence="2" key="1">
    <citation type="journal article" date="2017" name="Cell">
        <title>Insights into land plant evolution garnered from the Marchantia polymorpha genome.</title>
        <authorList>
            <person name="Bowman J.L."/>
            <person name="Kohchi T."/>
            <person name="Yamato K.T."/>
            <person name="Jenkins J."/>
            <person name="Shu S."/>
            <person name="Ishizaki K."/>
            <person name="Yamaoka S."/>
            <person name="Nishihama R."/>
            <person name="Nakamura Y."/>
            <person name="Berger F."/>
            <person name="Adam C."/>
            <person name="Aki S.S."/>
            <person name="Althoff F."/>
            <person name="Araki T."/>
            <person name="Arteaga-Vazquez M.A."/>
            <person name="Balasubrmanian S."/>
            <person name="Barry K."/>
            <person name="Bauer D."/>
            <person name="Boehm C.R."/>
            <person name="Briginshaw L."/>
            <person name="Caballero-Perez J."/>
            <person name="Catarino B."/>
            <person name="Chen F."/>
            <person name="Chiyoda S."/>
            <person name="Chovatia M."/>
            <person name="Davies K.M."/>
            <person name="Delmans M."/>
            <person name="Demura T."/>
            <person name="Dierschke T."/>
            <person name="Dolan L."/>
            <person name="Dorantes-Acosta A.E."/>
            <person name="Eklund D.M."/>
            <person name="Florent S.N."/>
            <person name="Flores-Sandoval E."/>
            <person name="Fujiyama A."/>
            <person name="Fukuzawa H."/>
            <person name="Galik B."/>
            <person name="Grimanelli D."/>
            <person name="Grimwood J."/>
            <person name="Grossniklaus U."/>
            <person name="Hamada T."/>
            <person name="Haseloff J."/>
            <person name="Hetherington A.J."/>
            <person name="Higo A."/>
            <person name="Hirakawa Y."/>
            <person name="Hundley H.N."/>
            <person name="Ikeda Y."/>
            <person name="Inoue K."/>
            <person name="Inoue S.I."/>
            <person name="Ishida S."/>
            <person name="Jia Q."/>
            <person name="Kakita M."/>
            <person name="Kanazawa T."/>
            <person name="Kawai Y."/>
            <person name="Kawashima T."/>
            <person name="Kennedy M."/>
            <person name="Kinose K."/>
            <person name="Kinoshita T."/>
            <person name="Kohara Y."/>
            <person name="Koide E."/>
            <person name="Komatsu K."/>
            <person name="Kopischke S."/>
            <person name="Kubo M."/>
            <person name="Kyozuka J."/>
            <person name="Lagercrantz U."/>
            <person name="Lin S.S."/>
            <person name="Lindquist E."/>
            <person name="Lipzen A.M."/>
            <person name="Lu C.W."/>
            <person name="De Luna E."/>
            <person name="Martienssen R.A."/>
            <person name="Minamino N."/>
            <person name="Mizutani M."/>
            <person name="Mizutani M."/>
            <person name="Mochizuki N."/>
            <person name="Monte I."/>
            <person name="Mosher R."/>
            <person name="Nagasaki H."/>
            <person name="Nakagami H."/>
            <person name="Naramoto S."/>
            <person name="Nishitani K."/>
            <person name="Ohtani M."/>
            <person name="Okamoto T."/>
            <person name="Okumura M."/>
            <person name="Phillips J."/>
            <person name="Pollak B."/>
            <person name="Reinders A."/>
            <person name="Rovekamp M."/>
            <person name="Sano R."/>
            <person name="Sawa S."/>
            <person name="Schmid M.W."/>
            <person name="Shirakawa M."/>
            <person name="Solano R."/>
            <person name="Spunde A."/>
            <person name="Suetsugu N."/>
            <person name="Sugano S."/>
            <person name="Sugiyama A."/>
            <person name="Sun R."/>
            <person name="Suzuki Y."/>
            <person name="Takenaka M."/>
            <person name="Takezawa D."/>
            <person name="Tomogane H."/>
            <person name="Tsuzuki M."/>
            <person name="Ueda T."/>
            <person name="Umeda M."/>
            <person name="Ward J.M."/>
            <person name="Watanabe Y."/>
            <person name="Yazaki K."/>
            <person name="Yokoyama R."/>
            <person name="Yoshitake Y."/>
            <person name="Yotsui I."/>
            <person name="Zachgo S."/>
            <person name="Schmutz J."/>
        </authorList>
    </citation>
    <scope>NUCLEOTIDE SEQUENCE [LARGE SCALE GENOMIC DNA]</scope>
    <source>
        <strain evidence="2">Tak-1</strain>
    </source>
</reference>
<dbReference type="OrthoDB" id="441812at2759"/>
<proteinExistence type="predicted"/>
<keyword evidence="2" id="KW-1185">Reference proteome</keyword>
<evidence type="ECO:0000313" key="2">
    <source>
        <dbReference type="Proteomes" id="UP000244005"/>
    </source>
</evidence>
<protein>
    <submittedName>
        <fullName evidence="1">Uncharacterized protein</fullName>
    </submittedName>
</protein>
<name>A0A2R6XRW3_MARPO</name>
<dbReference type="AlphaFoldDB" id="A0A2R6XRW3"/>
<dbReference type="Proteomes" id="UP000244005">
    <property type="component" value="Unassembled WGS sequence"/>
</dbReference>
<dbReference type="Gramene" id="Mp3g15660.1">
    <property type="protein sequence ID" value="Mp3g15660.1.cds"/>
    <property type="gene ID" value="Mp3g15660"/>
</dbReference>
<organism evidence="1 2">
    <name type="scientific">Marchantia polymorpha</name>
    <name type="common">Common liverwort</name>
    <name type="synonym">Marchantia aquatica</name>
    <dbReference type="NCBI Taxonomy" id="3197"/>
    <lineage>
        <taxon>Eukaryota</taxon>
        <taxon>Viridiplantae</taxon>
        <taxon>Streptophyta</taxon>
        <taxon>Embryophyta</taxon>
        <taxon>Marchantiophyta</taxon>
        <taxon>Marchantiopsida</taxon>
        <taxon>Marchantiidae</taxon>
        <taxon>Marchantiales</taxon>
        <taxon>Marchantiaceae</taxon>
        <taxon>Marchantia</taxon>
    </lineage>
</organism>
<dbReference type="EMBL" id="KZ772676">
    <property type="protein sequence ID" value="PTQ48832.1"/>
    <property type="molecule type" value="Genomic_DNA"/>
</dbReference>
<evidence type="ECO:0000313" key="1">
    <source>
        <dbReference type="EMBL" id="PTQ48832.1"/>
    </source>
</evidence>